<evidence type="ECO:0000256" key="1">
    <source>
        <dbReference type="SAM" id="MobiDB-lite"/>
    </source>
</evidence>
<evidence type="ECO:0000313" key="2">
    <source>
        <dbReference type="EMBL" id="KLU90752.1"/>
    </source>
</evidence>
<feature type="compositionally biased region" description="Basic and acidic residues" evidence="1">
    <location>
        <begin position="164"/>
        <end position="186"/>
    </location>
</feature>
<evidence type="ECO:0000313" key="3">
    <source>
        <dbReference type="EnsemblFungi" id="MAPG_10604T0"/>
    </source>
</evidence>
<reference evidence="4" key="1">
    <citation type="submission" date="2010-05" db="EMBL/GenBank/DDBJ databases">
        <title>The genome sequence of Magnaporthe poae strain ATCC 64411.</title>
        <authorList>
            <person name="Ma L.-J."/>
            <person name="Dead R."/>
            <person name="Young S."/>
            <person name="Zeng Q."/>
            <person name="Koehrsen M."/>
            <person name="Alvarado L."/>
            <person name="Berlin A."/>
            <person name="Chapman S.B."/>
            <person name="Chen Z."/>
            <person name="Freedman E."/>
            <person name="Gellesch M."/>
            <person name="Goldberg J."/>
            <person name="Griggs A."/>
            <person name="Gujja S."/>
            <person name="Heilman E.R."/>
            <person name="Heiman D."/>
            <person name="Hepburn T."/>
            <person name="Howarth C."/>
            <person name="Jen D."/>
            <person name="Larson L."/>
            <person name="Mehta T."/>
            <person name="Neiman D."/>
            <person name="Pearson M."/>
            <person name="Roberts A."/>
            <person name="Saif S."/>
            <person name="Shea T."/>
            <person name="Shenoy N."/>
            <person name="Sisk P."/>
            <person name="Stolte C."/>
            <person name="Sykes S."/>
            <person name="Walk T."/>
            <person name="White J."/>
            <person name="Yandava C."/>
            <person name="Haas B."/>
            <person name="Nusbaum C."/>
            <person name="Birren B."/>
        </authorList>
    </citation>
    <scope>NUCLEOTIDE SEQUENCE [LARGE SCALE GENOMIC DNA]</scope>
    <source>
        <strain evidence="4">ATCC 64411 / 73-15</strain>
    </source>
</reference>
<feature type="compositionally biased region" description="Basic and acidic residues" evidence="1">
    <location>
        <begin position="275"/>
        <end position="285"/>
    </location>
</feature>
<dbReference type="VEuPathDB" id="FungiDB:MAPG_10604"/>
<dbReference type="Proteomes" id="UP000011715">
    <property type="component" value="Unassembled WGS sequence"/>
</dbReference>
<keyword evidence="4" id="KW-1185">Reference proteome</keyword>
<name>A0A0C4ED13_MAGP6</name>
<dbReference type="EMBL" id="GL876975">
    <property type="protein sequence ID" value="KLU90752.1"/>
    <property type="molecule type" value="Genomic_DNA"/>
</dbReference>
<proteinExistence type="predicted"/>
<evidence type="ECO:0000313" key="4">
    <source>
        <dbReference type="Proteomes" id="UP000011715"/>
    </source>
</evidence>
<dbReference type="EnsemblFungi" id="MAPG_10604T0">
    <property type="protein sequence ID" value="MAPG_10604T0"/>
    <property type="gene ID" value="MAPG_10604"/>
</dbReference>
<sequence>MEAVRITYPHSPFSNFSSVPEVELSRHLQEEITLQSDPTSPYHPSPPGVALNSPVPDTLAGKTRHFSFSRLHSRSNLPPAHSHHSLTSIHHPPPDTYLERFLPASLPISHSIHDVPKGNSTPILYPSSFLTRGVTRKVLRGKSRWLLDRARAAEVGLPPRQPFGKRDEQLPDQHTDRLGGVDKSKAIVETLAGTRKKTRPCRPRINQRGVQDQDSDPSDCSKRDGSGHVGTVKSRLDVLQQQSLRQPLDGASPLAACPGPPVTQATPLNAGDGEGAGKDRPRDRPLGPGAQGAPTRSRQGDSTTPTRRFSRRASNEAMYWYRRNLDARRREQVGTDPGPSSGSSVPVGAAPDVVNPGVAPGLTPCPVPTLRISRHYRSDPPPSDHSPETPQAEEDTPTEHQQAGQERIYGGIENRSQYVDTY</sequence>
<feature type="region of interest" description="Disordered" evidence="1">
    <location>
        <begin position="249"/>
        <end position="315"/>
    </location>
</feature>
<reference evidence="2" key="3">
    <citation type="submission" date="2011-03" db="EMBL/GenBank/DDBJ databases">
        <title>Annotation of Magnaporthe poae ATCC 64411.</title>
        <authorList>
            <person name="Ma L.-J."/>
            <person name="Dead R."/>
            <person name="Young S.K."/>
            <person name="Zeng Q."/>
            <person name="Gargeya S."/>
            <person name="Fitzgerald M."/>
            <person name="Haas B."/>
            <person name="Abouelleil A."/>
            <person name="Alvarado L."/>
            <person name="Arachchi H.M."/>
            <person name="Berlin A."/>
            <person name="Brown A."/>
            <person name="Chapman S.B."/>
            <person name="Chen Z."/>
            <person name="Dunbar C."/>
            <person name="Freedman E."/>
            <person name="Gearin G."/>
            <person name="Gellesch M."/>
            <person name="Goldberg J."/>
            <person name="Griggs A."/>
            <person name="Gujja S."/>
            <person name="Heiman D."/>
            <person name="Howarth C."/>
            <person name="Larson L."/>
            <person name="Lui A."/>
            <person name="MacDonald P.J.P."/>
            <person name="Mehta T."/>
            <person name="Montmayeur A."/>
            <person name="Murphy C."/>
            <person name="Neiman D."/>
            <person name="Pearson M."/>
            <person name="Priest M."/>
            <person name="Roberts A."/>
            <person name="Saif S."/>
            <person name="Shea T."/>
            <person name="Shenoy N."/>
            <person name="Sisk P."/>
            <person name="Stolte C."/>
            <person name="Sykes S."/>
            <person name="Yandava C."/>
            <person name="Wortman J."/>
            <person name="Nusbaum C."/>
            <person name="Birren B."/>
        </authorList>
    </citation>
    <scope>NUCLEOTIDE SEQUENCE</scope>
    <source>
        <strain evidence="2">ATCC 64411</strain>
    </source>
</reference>
<protein>
    <submittedName>
        <fullName evidence="2 3">Uncharacterized protein</fullName>
    </submittedName>
</protein>
<reference evidence="3" key="5">
    <citation type="submission" date="2015-06" db="UniProtKB">
        <authorList>
            <consortium name="EnsemblFungi"/>
        </authorList>
    </citation>
    <scope>IDENTIFICATION</scope>
    <source>
        <strain evidence="3">ATCC 64411</strain>
    </source>
</reference>
<dbReference type="EMBL" id="ADBL01002369">
    <property type="status" value="NOT_ANNOTATED_CDS"/>
    <property type="molecule type" value="Genomic_DNA"/>
</dbReference>
<feature type="region of interest" description="Disordered" evidence="1">
    <location>
        <begin position="328"/>
        <end position="422"/>
    </location>
</feature>
<accession>A0A0C4ED13</accession>
<feature type="region of interest" description="Disordered" evidence="1">
    <location>
        <begin position="157"/>
        <end position="234"/>
    </location>
</feature>
<feature type="compositionally biased region" description="Low complexity" evidence="1">
    <location>
        <begin position="337"/>
        <end position="351"/>
    </location>
</feature>
<dbReference type="STRING" id="644358.A0A0C4ED13"/>
<reference evidence="2" key="2">
    <citation type="submission" date="2010-05" db="EMBL/GenBank/DDBJ databases">
        <title>The Genome Sequence of Magnaporthe poae strain ATCC 64411.</title>
        <authorList>
            <consortium name="The Broad Institute Genome Sequencing Platform"/>
            <consortium name="Broad Institute Genome Sequencing Center for Infectious Disease"/>
            <person name="Ma L.-J."/>
            <person name="Dead R."/>
            <person name="Young S."/>
            <person name="Zeng Q."/>
            <person name="Koehrsen M."/>
            <person name="Alvarado L."/>
            <person name="Berlin A."/>
            <person name="Chapman S.B."/>
            <person name="Chen Z."/>
            <person name="Freedman E."/>
            <person name="Gellesch M."/>
            <person name="Goldberg J."/>
            <person name="Griggs A."/>
            <person name="Gujja S."/>
            <person name="Heilman E.R."/>
            <person name="Heiman D."/>
            <person name="Hepburn T."/>
            <person name="Howarth C."/>
            <person name="Jen D."/>
            <person name="Larson L."/>
            <person name="Mehta T."/>
            <person name="Neiman D."/>
            <person name="Pearson M."/>
            <person name="Roberts A."/>
            <person name="Saif S."/>
            <person name="Shea T."/>
            <person name="Shenoy N."/>
            <person name="Sisk P."/>
            <person name="Stolte C."/>
            <person name="Sykes S."/>
            <person name="Walk T."/>
            <person name="White J."/>
            <person name="Yandava C."/>
            <person name="Haas B."/>
            <person name="Nusbaum C."/>
            <person name="Birren B."/>
        </authorList>
    </citation>
    <scope>NUCLEOTIDE SEQUENCE</scope>
    <source>
        <strain evidence="2">ATCC 64411</strain>
    </source>
</reference>
<reference evidence="3" key="4">
    <citation type="journal article" date="2015" name="G3 (Bethesda)">
        <title>Genome sequences of three phytopathogenic species of the Magnaporthaceae family of fungi.</title>
        <authorList>
            <person name="Okagaki L.H."/>
            <person name="Nunes C.C."/>
            <person name="Sailsbery J."/>
            <person name="Clay B."/>
            <person name="Brown D."/>
            <person name="John T."/>
            <person name="Oh Y."/>
            <person name="Young N."/>
            <person name="Fitzgerald M."/>
            <person name="Haas B.J."/>
            <person name="Zeng Q."/>
            <person name="Young S."/>
            <person name="Adiconis X."/>
            <person name="Fan L."/>
            <person name="Levin J.Z."/>
            <person name="Mitchell T.K."/>
            <person name="Okubara P.A."/>
            <person name="Farman M.L."/>
            <person name="Kohn L.M."/>
            <person name="Birren B."/>
            <person name="Ma L.-J."/>
            <person name="Dean R.A."/>
        </authorList>
    </citation>
    <scope>NUCLEOTIDE SEQUENCE</scope>
    <source>
        <strain evidence="3">ATCC 64411 / 73-15</strain>
    </source>
</reference>
<gene>
    <name evidence="2" type="ORF">MAPG_10604</name>
</gene>
<feature type="compositionally biased region" description="Polar residues" evidence="1">
    <location>
        <begin position="294"/>
        <end position="307"/>
    </location>
</feature>
<organism evidence="3 4">
    <name type="scientific">Magnaporthiopsis poae (strain ATCC 64411 / 73-15)</name>
    <name type="common">Kentucky bluegrass fungus</name>
    <name type="synonym">Magnaporthe poae</name>
    <dbReference type="NCBI Taxonomy" id="644358"/>
    <lineage>
        <taxon>Eukaryota</taxon>
        <taxon>Fungi</taxon>
        <taxon>Dikarya</taxon>
        <taxon>Ascomycota</taxon>
        <taxon>Pezizomycotina</taxon>
        <taxon>Sordariomycetes</taxon>
        <taxon>Sordariomycetidae</taxon>
        <taxon>Magnaporthales</taxon>
        <taxon>Magnaporthaceae</taxon>
        <taxon>Magnaporthiopsis</taxon>
    </lineage>
</organism>
<dbReference type="AlphaFoldDB" id="A0A0C4ED13"/>